<gene>
    <name evidence="1" type="ORF">BO82DRAFT_92307</name>
</gene>
<dbReference type="GeneID" id="37144396"/>
<evidence type="ECO:0000313" key="2">
    <source>
        <dbReference type="Proteomes" id="UP000248340"/>
    </source>
</evidence>
<evidence type="ECO:0000313" key="1">
    <source>
        <dbReference type="EMBL" id="PYH81226.1"/>
    </source>
</evidence>
<dbReference type="EMBL" id="KZ821703">
    <property type="protein sequence ID" value="PYH81226.1"/>
    <property type="molecule type" value="Genomic_DNA"/>
</dbReference>
<accession>A0A319C5X3</accession>
<keyword evidence="2" id="KW-1185">Reference proteome</keyword>
<proteinExistence type="predicted"/>
<sequence>MRWGNLLPFDGKGAYKPTIPPWEILPHSLRHLFIADCLLYCLQWLCAEVKSLSLRVSDSVPLLRTLYVRFAFAEQEFGQGCIKCIDGWVPRKSLELDSKGRAQLLDLEIKFGALGVDFRVVEKDETVRFAQDHAIRKRWSMSEADGSEAEV</sequence>
<organism evidence="1 2">
    <name type="scientific">Aspergillus uvarum CBS 121591</name>
    <dbReference type="NCBI Taxonomy" id="1448315"/>
    <lineage>
        <taxon>Eukaryota</taxon>
        <taxon>Fungi</taxon>
        <taxon>Dikarya</taxon>
        <taxon>Ascomycota</taxon>
        <taxon>Pezizomycotina</taxon>
        <taxon>Eurotiomycetes</taxon>
        <taxon>Eurotiomycetidae</taxon>
        <taxon>Eurotiales</taxon>
        <taxon>Aspergillaceae</taxon>
        <taxon>Aspergillus</taxon>
        <taxon>Aspergillus subgen. Circumdati</taxon>
    </lineage>
</organism>
<reference evidence="1 2" key="1">
    <citation type="submission" date="2016-12" db="EMBL/GenBank/DDBJ databases">
        <title>The genomes of Aspergillus section Nigri reveals drivers in fungal speciation.</title>
        <authorList>
            <consortium name="DOE Joint Genome Institute"/>
            <person name="Vesth T.C."/>
            <person name="Nybo J."/>
            <person name="Theobald S."/>
            <person name="Brandl J."/>
            <person name="Frisvad J.C."/>
            <person name="Nielsen K.F."/>
            <person name="Lyhne E.K."/>
            <person name="Kogle M.E."/>
            <person name="Kuo A."/>
            <person name="Riley R."/>
            <person name="Clum A."/>
            <person name="Nolan M."/>
            <person name="Lipzen A."/>
            <person name="Salamov A."/>
            <person name="Henrissat B."/>
            <person name="Wiebenga A."/>
            <person name="De Vries R.P."/>
            <person name="Grigoriev I.V."/>
            <person name="Mortensen U.H."/>
            <person name="Andersen M.R."/>
            <person name="Baker S.E."/>
        </authorList>
    </citation>
    <scope>NUCLEOTIDE SEQUENCE [LARGE SCALE GENOMIC DNA]</scope>
    <source>
        <strain evidence="1 2">CBS 121591</strain>
    </source>
</reference>
<protein>
    <submittedName>
        <fullName evidence="1">Uncharacterized protein</fullName>
    </submittedName>
</protein>
<dbReference type="AlphaFoldDB" id="A0A319C5X3"/>
<dbReference type="VEuPathDB" id="FungiDB:BO82DRAFT_92307"/>
<dbReference type="RefSeq" id="XP_025491426.1">
    <property type="nucleotide sequence ID" value="XM_025641654.1"/>
</dbReference>
<name>A0A319C5X3_9EURO</name>
<dbReference type="Proteomes" id="UP000248340">
    <property type="component" value="Unassembled WGS sequence"/>
</dbReference>